<dbReference type="STRING" id="1034346.GCA_000313565_03497"/>
<proteinExistence type="predicted"/>
<dbReference type="Gene3D" id="2.10.270.10">
    <property type="entry name" value="Cholin Binding"/>
    <property type="match status" value="1"/>
</dbReference>
<dbReference type="SUPFAM" id="SSF69360">
    <property type="entry name" value="Cell wall binding repeat"/>
    <property type="match status" value="1"/>
</dbReference>
<accession>A0A318KC27</accession>
<evidence type="ECO:0000313" key="3">
    <source>
        <dbReference type="EMBL" id="PXX73416.1"/>
    </source>
</evidence>
<gene>
    <name evidence="3" type="ORF">DES51_1372</name>
</gene>
<keyword evidence="1" id="KW-0175">Coiled coil</keyword>
<evidence type="ECO:0008006" key="5">
    <source>
        <dbReference type="Google" id="ProtNLM"/>
    </source>
</evidence>
<feature type="chain" id="PRO_5016364227" description="Cell wall binding repeat protein" evidence="2">
    <location>
        <begin position="32"/>
        <end position="588"/>
    </location>
</feature>
<feature type="coiled-coil region" evidence="1">
    <location>
        <begin position="288"/>
        <end position="318"/>
    </location>
</feature>
<organism evidence="3 4">
    <name type="scientific">Dielma fastidiosa</name>
    <dbReference type="NCBI Taxonomy" id="1034346"/>
    <lineage>
        <taxon>Bacteria</taxon>
        <taxon>Bacillati</taxon>
        <taxon>Bacillota</taxon>
        <taxon>Erysipelotrichia</taxon>
        <taxon>Erysipelotrichales</taxon>
        <taxon>Erysipelotrichaceae</taxon>
        <taxon>Dielma</taxon>
    </lineage>
</organism>
<evidence type="ECO:0000313" key="4">
    <source>
        <dbReference type="Proteomes" id="UP000247612"/>
    </source>
</evidence>
<dbReference type="Proteomes" id="UP000247612">
    <property type="component" value="Unassembled WGS sequence"/>
</dbReference>
<keyword evidence="4" id="KW-1185">Reference proteome</keyword>
<evidence type="ECO:0000256" key="2">
    <source>
        <dbReference type="SAM" id="SignalP"/>
    </source>
</evidence>
<keyword evidence="2" id="KW-0732">Signal</keyword>
<dbReference type="AlphaFoldDB" id="A0A318KC27"/>
<name>A0A318KC27_9FIRM</name>
<dbReference type="RefSeq" id="WP_110370673.1">
    <property type="nucleotide sequence ID" value="NZ_QJKH01000037.1"/>
</dbReference>
<reference evidence="3 4" key="1">
    <citation type="submission" date="2018-05" db="EMBL/GenBank/DDBJ databases">
        <title>Genomic Encyclopedia of Type Strains, Phase IV (KMG-IV): sequencing the most valuable type-strain genomes for metagenomic binning, comparative biology and taxonomic classification.</title>
        <authorList>
            <person name="Goeker M."/>
        </authorList>
    </citation>
    <scope>NUCLEOTIDE SEQUENCE [LARGE SCALE GENOMIC DNA]</scope>
    <source>
        <strain evidence="3 4">JC118</strain>
    </source>
</reference>
<dbReference type="EMBL" id="QJKH01000037">
    <property type="protein sequence ID" value="PXX73416.1"/>
    <property type="molecule type" value="Genomic_DNA"/>
</dbReference>
<protein>
    <recommendedName>
        <fullName evidence="5">Cell wall binding repeat protein</fullName>
    </recommendedName>
</protein>
<evidence type="ECO:0000256" key="1">
    <source>
        <dbReference type="SAM" id="Coils"/>
    </source>
</evidence>
<comment type="caution">
    <text evidence="3">The sequence shown here is derived from an EMBL/GenBank/DDBJ whole genome shotgun (WGS) entry which is preliminary data.</text>
</comment>
<feature type="signal peptide" evidence="2">
    <location>
        <begin position="1"/>
        <end position="31"/>
    </location>
</feature>
<sequence length="588" mass="64595">MNKYSSKAVKTAATVGMSLAMVLSSAVPVLAADPAAKGVVETVIDQKDKVEDLLDLLGDAKNIAADDEVGGAKELFEAAAEVEFKDIFDQTIDGVDVKTILENAYKYASVAGYTDEQKDILEYLVGTKIDNVVKTAVEHAADLLTTLADLEAYAAPVDTDDVKLYNKVKDLLDFKGNIALKGEANKDNADNLEKIEDLFADLKSDVEDYKEDTVESDAKKFAKALAAENVAGKTVEALVDDEVAIPYTSLSTLKAFITKVTKDSYKLVDIKYGDVKNEGVVADYIEGLETIASEMQDVKDLLNDTKSEKKEFDKLDEKLSDLADVIKTDAKDSELDAIDDAIAAFRASDVKALKEYVETVVNEFWTVTTEQRTSGSYRVKEVDAGLGRYYAFKTVAENDLYKLMTTLVDSDEEDTYYDLLVADAASTDELLKAVTTDIEGITLNSTMTNKQAAKIVAAKKALSKLDANEKAIYNSLKRSEKADVDANRDLIEALYIKMILNGDITQSGWVDKGNGDWDYIAEDGSRPSKWIASGANWYYVKNGTMLRNSWIASDAQGTRWYYVDDNGVMVSNTTVNGYTFNSYGVWVK</sequence>